<dbReference type="EMBL" id="HACA01005813">
    <property type="protein sequence ID" value="CDW23174.1"/>
    <property type="molecule type" value="Transcribed_RNA"/>
</dbReference>
<proteinExistence type="predicted"/>
<evidence type="ECO:0000313" key="1">
    <source>
        <dbReference type="EMBL" id="CDW23174.1"/>
    </source>
</evidence>
<accession>A0A0K2TAQ7</accession>
<organism evidence="1">
    <name type="scientific">Lepeophtheirus salmonis</name>
    <name type="common">Salmon louse</name>
    <name type="synonym">Caligus salmonis</name>
    <dbReference type="NCBI Taxonomy" id="72036"/>
    <lineage>
        <taxon>Eukaryota</taxon>
        <taxon>Metazoa</taxon>
        <taxon>Ecdysozoa</taxon>
        <taxon>Arthropoda</taxon>
        <taxon>Crustacea</taxon>
        <taxon>Multicrustacea</taxon>
        <taxon>Hexanauplia</taxon>
        <taxon>Copepoda</taxon>
        <taxon>Siphonostomatoida</taxon>
        <taxon>Caligidae</taxon>
        <taxon>Lepeophtheirus</taxon>
    </lineage>
</organism>
<reference evidence="1" key="1">
    <citation type="submission" date="2014-05" db="EMBL/GenBank/DDBJ databases">
        <authorList>
            <person name="Chronopoulou M."/>
        </authorList>
    </citation>
    <scope>NUCLEOTIDE SEQUENCE</scope>
    <source>
        <tissue evidence="1">Whole organism</tissue>
    </source>
</reference>
<dbReference type="AlphaFoldDB" id="A0A0K2TAQ7"/>
<sequence length="107" mass="12328">MYLELPRSQGQCVQRDFIQWIFLTSIHISTFAECFHWDSRVKRLHLLSATSDSVQGIFIPHTLDQISPSREGSFSGQMHFPSRSAIFLPLESLSLSSRIHQKILKLN</sequence>
<dbReference type="EMBL" id="HACA01005812">
    <property type="protein sequence ID" value="CDW23173.1"/>
    <property type="molecule type" value="Transcribed_RNA"/>
</dbReference>
<name>A0A0K2TAQ7_LEPSM</name>
<protein>
    <submittedName>
        <fullName evidence="1">Uncharacterized protein</fullName>
    </submittedName>
</protein>